<evidence type="ECO:0000256" key="6">
    <source>
        <dbReference type="ARBA" id="ARBA00022801"/>
    </source>
</evidence>
<dbReference type="Gene3D" id="3.30.70.270">
    <property type="match status" value="2"/>
</dbReference>
<evidence type="ECO:0000313" key="12">
    <source>
        <dbReference type="Proteomes" id="UP000663872"/>
    </source>
</evidence>
<dbReference type="EMBL" id="CAJNYT010001332">
    <property type="protein sequence ID" value="CAF3405467.1"/>
    <property type="molecule type" value="Genomic_DNA"/>
</dbReference>
<evidence type="ECO:0000256" key="4">
    <source>
        <dbReference type="ARBA" id="ARBA00022722"/>
    </source>
</evidence>
<dbReference type="PROSITE" id="PS50878">
    <property type="entry name" value="RT_POL"/>
    <property type="match status" value="1"/>
</dbReference>
<dbReference type="Gene3D" id="2.40.70.10">
    <property type="entry name" value="Acid Proteases"/>
    <property type="match status" value="1"/>
</dbReference>
<dbReference type="InterPro" id="IPR043502">
    <property type="entry name" value="DNA/RNA_pol_sf"/>
</dbReference>
<feature type="region of interest" description="Disordered" evidence="8">
    <location>
        <begin position="746"/>
        <end position="817"/>
    </location>
</feature>
<dbReference type="GO" id="GO:0003964">
    <property type="term" value="F:RNA-directed DNA polymerase activity"/>
    <property type="evidence" value="ECO:0007669"/>
    <property type="project" value="UniProtKB-KW"/>
</dbReference>
<dbReference type="GO" id="GO:0004519">
    <property type="term" value="F:endonuclease activity"/>
    <property type="evidence" value="ECO:0007669"/>
    <property type="project" value="UniProtKB-KW"/>
</dbReference>
<feature type="compositionally biased region" description="Low complexity" evidence="8">
    <location>
        <begin position="758"/>
        <end position="817"/>
    </location>
</feature>
<dbReference type="InterPro" id="IPR021109">
    <property type="entry name" value="Peptidase_aspartic_dom_sf"/>
</dbReference>
<evidence type="ECO:0000259" key="9">
    <source>
        <dbReference type="PROSITE" id="PS50878"/>
    </source>
</evidence>
<keyword evidence="6" id="KW-0378">Hydrolase</keyword>
<organism evidence="11 12">
    <name type="scientific">Rotaria socialis</name>
    <dbReference type="NCBI Taxonomy" id="392032"/>
    <lineage>
        <taxon>Eukaryota</taxon>
        <taxon>Metazoa</taxon>
        <taxon>Spiralia</taxon>
        <taxon>Gnathifera</taxon>
        <taxon>Rotifera</taxon>
        <taxon>Eurotatoria</taxon>
        <taxon>Bdelloidea</taxon>
        <taxon>Philodinida</taxon>
        <taxon>Philodinidae</taxon>
        <taxon>Rotaria</taxon>
    </lineage>
</organism>
<evidence type="ECO:0000313" key="11">
    <source>
        <dbReference type="EMBL" id="CAF3405467.1"/>
    </source>
</evidence>
<proteinExistence type="predicted"/>
<sequence length="1234" mass="140017">MKHKTITSSSLQEVHTANSGFLVLIGLVNLTVQINHIYTTVDAYVTRDLVCPMILGRDWIQKNYVNINFFSNRMSIYNGISSIPLLPASRSVSLVMSLSHPVIIPPFHETFISGYVPIKTLKDVLFRPNIALQHTRLVLIPHSITHINDHHGIISIINNTRHSKSIPRNTPLGFISPIDSVANINTIQELANTSHHVSSEHSILFSCSHCNVPFSSETTLYDHLLECCNKHLTCTTRIISNLVEHITDPVKQLKVYLMLHQYYQLFDDSCLKGIYCSPKNAINTDSHGPLAEHPRRTSFFNKQLIAGEVKKMLDNGIISPSHSPWTSPVVIVKKRDGSPRFCIDFRRLNSITRKDVYPLPRIDDVIDKLNGSTIFSKLDLRSGYFQVPLAVDERDKTAFITADGLWEFNRLPQGLKNSPSVFQRLMNQTLGTLRWDICLAYLDDIVVYSASFTQHLMDVDKVCQALHTSNFKLNYDKCSFFNQEITFLGHKINMEGCSPTDDNVRAILHFPVPNSSKAAHSFLQMIGFYRKFIPSFAQISSPLNKFTRKGFPFIWTEVEQSSFDQLKVAITSPAVLILPDPSQMYTIRTDASRVGIGAVLLQQPTSNNSTDSNNSSYKPVPFASRSLKPAEKNYSAIELEGLAIWWSITQKFRSYIEGQRFILETDHKPLLSLMKKPYHNSRIERWMTMLQQYDIIIKHISGKDNTTADALSRYPVDKPDAIEDESPHLITSSTQTDDKLINVVTTRSMMRKRPPSSHPTTLLPSTSSNISSPLPSTLTSFTNTSSSSTNTSSSSTNTSSSSTNTSSSSTDTSSSANHTFSSSIKNVQILFDHNTLNQHQNQDPSIWKIKNTYPLDPKYTLDIHHVLSKLITRKSGQVLSLCYIPPSLILNVLLAYHDSTFNGAHFGIKRTFYKVRDRFFWPNMYKDIKQHILSCIHCRKIKPSRRKPDGHLVSIEPPRGVWERIAMDYVGPVPESASGNKYFLVLTDLFSKFIVTKAVPDNTSTTAAKFLLYDVFMIYGVPLEILTDNGQHFSSSLYESLLTLTGCCHIKTTPYNPQANGQCERHNATLLPNLLALSNRSKSNWDDKLLPTTFNYNSTRHDSTGYTPFELMFARHPRFIADLNSPLTTPHNISHYHHTMEQFIEHVKIAARENTRRNQHLAKQRFDQNRSNPQYSVGQTVLIRNRNPSMNKFSFKFIGPYTIINRIRDKTYIVQHEGTGRRVQVTVHDIRSLN</sequence>
<dbReference type="GO" id="GO:0003676">
    <property type="term" value="F:nucleic acid binding"/>
    <property type="evidence" value="ECO:0007669"/>
    <property type="project" value="InterPro"/>
</dbReference>
<dbReference type="Pfam" id="PF17917">
    <property type="entry name" value="RT_RNaseH"/>
    <property type="match status" value="1"/>
</dbReference>
<dbReference type="CDD" id="cd01647">
    <property type="entry name" value="RT_LTR"/>
    <property type="match status" value="1"/>
</dbReference>
<dbReference type="GO" id="GO:0015074">
    <property type="term" value="P:DNA integration"/>
    <property type="evidence" value="ECO:0007669"/>
    <property type="project" value="InterPro"/>
</dbReference>
<keyword evidence="4" id="KW-0540">Nuclease</keyword>
<accession>A0A818AL30</accession>
<dbReference type="Pfam" id="PF00078">
    <property type="entry name" value="RVT_1"/>
    <property type="match status" value="1"/>
</dbReference>
<dbReference type="InterPro" id="IPR001584">
    <property type="entry name" value="Integrase_cat-core"/>
</dbReference>
<dbReference type="InterPro" id="IPR043128">
    <property type="entry name" value="Rev_trsase/Diguanyl_cyclase"/>
</dbReference>
<dbReference type="Pfam" id="PF17921">
    <property type="entry name" value="Integrase_H2C2"/>
    <property type="match status" value="1"/>
</dbReference>
<evidence type="ECO:0000256" key="1">
    <source>
        <dbReference type="ARBA" id="ARBA00012493"/>
    </source>
</evidence>
<dbReference type="EC" id="2.7.7.49" evidence="1"/>
<dbReference type="SUPFAM" id="SSF53098">
    <property type="entry name" value="Ribonuclease H-like"/>
    <property type="match status" value="1"/>
</dbReference>
<dbReference type="FunFam" id="3.10.20.370:FF:000001">
    <property type="entry name" value="Retrovirus-related Pol polyprotein from transposon 17.6-like protein"/>
    <property type="match status" value="1"/>
</dbReference>
<name>A0A818AL30_9BILA</name>
<dbReference type="InterPro" id="IPR036397">
    <property type="entry name" value="RNaseH_sf"/>
</dbReference>
<dbReference type="GO" id="GO:0016787">
    <property type="term" value="F:hydrolase activity"/>
    <property type="evidence" value="ECO:0007669"/>
    <property type="project" value="UniProtKB-KW"/>
</dbReference>
<dbReference type="FunFam" id="3.30.420.10:FF:000032">
    <property type="entry name" value="Retrovirus-related Pol polyprotein from transposon 297-like Protein"/>
    <property type="match status" value="1"/>
</dbReference>
<comment type="caution">
    <text evidence="11">The sequence shown here is derived from an EMBL/GenBank/DDBJ whole genome shotgun (WGS) entry which is preliminary data.</text>
</comment>
<feature type="domain" description="Integrase catalytic" evidence="10">
    <location>
        <begin position="953"/>
        <end position="1116"/>
    </location>
</feature>
<dbReference type="InterPro" id="IPR012337">
    <property type="entry name" value="RNaseH-like_sf"/>
</dbReference>
<dbReference type="PANTHER" id="PTHR37984">
    <property type="entry name" value="PROTEIN CBG26694"/>
    <property type="match status" value="1"/>
</dbReference>
<dbReference type="Gene3D" id="3.10.10.10">
    <property type="entry name" value="HIV Type 1 Reverse Transcriptase, subunit A, domain 1"/>
    <property type="match status" value="1"/>
</dbReference>
<keyword evidence="7" id="KW-0695">RNA-directed DNA polymerase</keyword>
<dbReference type="SUPFAM" id="SSF56672">
    <property type="entry name" value="DNA/RNA polymerases"/>
    <property type="match status" value="1"/>
</dbReference>
<keyword evidence="5" id="KW-0255">Endonuclease</keyword>
<dbReference type="InterPro" id="IPR000477">
    <property type="entry name" value="RT_dom"/>
</dbReference>
<dbReference type="InterPro" id="IPR041373">
    <property type="entry name" value="RT_RNaseH"/>
</dbReference>
<dbReference type="FunFam" id="1.10.340.70:FF:000001">
    <property type="entry name" value="Retrovirus-related Pol polyprotein from transposon gypsy-like Protein"/>
    <property type="match status" value="1"/>
</dbReference>
<dbReference type="FunFam" id="3.30.70.270:FF:000020">
    <property type="entry name" value="Transposon Tf2-6 polyprotein-like Protein"/>
    <property type="match status" value="1"/>
</dbReference>
<keyword evidence="3" id="KW-0548">Nucleotidyltransferase</keyword>
<evidence type="ECO:0000256" key="8">
    <source>
        <dbReference type="SAM" id="MobiDB-lite"/>
    </source>
</evidence>
<dbReference type="Gene3D" id="3.30.420.10">
    <property type="entry name" value="Ribonuclease H-like superfamily/Ribonuclease H"/>
    <property type="match status" value="1"/>
</dbReference>
<dbReference type="AlphaFoldDB" id="A0A818AL30"/>
<reference evidence="11" key="1">
    <citation type="submission" date="2021-02" db="EMBL/GenBank/DDBJ databases">
        <authorList>
            <person name="Nowell W R."/>
        </authorList>
    </citation>
    <scope>NUCLEOTIDE SEQUENCE</scope>
</reference>
<dbReference type="CDD" id="cd09274">
    <property type="entry name" value="RNase_HI_RT_Ty3"/>
    <property type="match status" value="1"/>
</dbReference>
<evidence type="ECO:0000256" key="7">
    <source>
        <dbReference type="ARBA" id="ARBA00022918"/>
    </source>
</evidence>
<evidence type="ECO:0000259" key="10">
    <source>
        <dbReference type="PROSITE" id="PS50994"/>
    </source>
</evidence>
<feature type="domain" description="Reverse transcriptase" evidence="9">
    <location>
        <begin position="313"/>
        <end position="492"/>
    </location>
</feature>
<evidence type="ECO:0000256" key="5">
    <source>
        <dbReference type="ARBA" id="ARBA00022759"/>
    </source>
</evidence>
<dbReference type="Proteomes" id="UP000663872">
    <property type="component" value="Unassembled WGS sequence"/>
</dbReference>
<dbReference type="Pfam" id="PF00665">
    <property type="entry name" value="rve"/>
    <property type="match status" value="1"/>
</dbReference>
<dbReference type="CDD" id="cd00303">
    <property type="entry name" value="retropepsin_like"/>
    <property type="match status" value="1"/>
</dbReference>
<dbReference type="PROSITE" id="PS50994">
    <property type="entry name" value="INTEGRASE"/>
    <property type="match status" value="1"/>
</dbReference>
<dbReference type="InterPro" id="IPR041588">
    <property type="entry name" value="Integrase_H2C2"/>
</dbReference>
<evidence type="ECO:0000256" key="3">
    <source>
        <dbReference type="ARBA" id="ARBA00022695"/>
    </source>
</evidence>
<dbReference type="Gene3D" id="1.10.340.70">
    <property type="match status" value="1"/>
</dbReference>
<dbReference type="InterPro" id="IPR050951">
    <property type="entry name" value="Retrovirus_Pol_polyprotein"/>
</dbReference>
<dbReference type="PANTHER" id="PTHR37984:SF5">
    <property type="entry name" value="PROTEIN NYNRIN-LIKE"/>
    <property type="match status" value="1"/>
</dbReference>
<evidence type="ECO:0000256" key="2">
    <source>
        <dbReference type="ARBA" id="ARBA00022679"/>
    </source>
</evidence>
<gene>
    <name evidence="11" type="ORF">GRG538_LOCUS10413</name>
</gene>
<protein>
    <recommendedName>
        <fullName evidence="1">RNA-directed DNA polymerase</fullName>
        <ecNumber evidence="1">2.7.7.49</ecNumber>
    </recommendedName>
</protein>
<keyword evidence="2" id="KW-0808">Transferase</keyword>